<dbReference type="GO" id="GO:0005634">
    <property type="term" value="C:nucleus"/>
    <property type="evidence" value="ECO:0007669"/>
    <property type="project" value="UniProtKB-SubCell"/>
</dbReference>
<evidence type="ECO:0000256" key="13">
    <source>
        <dbReference type="ARBA" id="ARBA00044775"/>
    </source>
</evidence>
<feature type="compositionally biased region" description="Basic residues" evidence="14">
    <location>
        <begin position="876"/>
        <end position="886"/>
    </location>
</feature>
<proteinExistence type="inferred from homology"/>
<dbReference type="GO" id="GO:0016477">
    <property type="term" value="P:cell migration"/>
    <property type="evidence" value="ECO:0007669"/>
    <property type="project" value="TreeGrafter"/>
</dbReference>
<reference evidence="15" key="1">
    <citation type="submission" date="2025-08" db="UniProtKB">
        <authorList>
            <consortium name="Ensembl"/>
        </authorList>
    </citation>
    <scope>IDENTIFICATION</scope>
</reference>
<dbReference type="GO" id="GO:0005198">
    <property type="term" value="F:structural molecule activity"/>
    <property type="evidence" value="ECO:0007669"/>
    <property type="project" value="InterPro"/>
</dbReference>
<evidence type="ECO:0000256" key="12">
    <source>
        <dbReference type="ARBA" id="ARBA00023242"/>
    </source>
</evidence>
<comment type="subcellular location">
    <subcellularLocation>
        <location evidence="4">Cell junction</location>
        <location evidence="4">Adherens junction</location>
    </subcellularLocation>
    <subcellularLocation>
        <location evidence="3">Cell membrane</location>
        <topology evidence="3">Peripheral membrane protein</topology>
        <orientation evidence="3">Cytoplasmic side</orientation>
    </subcellularLocation>
    <subcellularLocation>
        <location evidence="2">Cytoplasm</location>
        <location evidence="2">Cytoskeleton</location>
    </subcellularLocation>
    <subcellularLocation>
        <location evidence="1">Nucleus</location>
    </subcellularLocation>
</comment>
<dbReference type="SUPFAM" id="SSF47220">
    <property type="entry name" value="alpha-catenin/vinculin-like"/>
    <property type="match status" value="4"/>
</dbReference>
<keyword evidence="8" id="KW-0130">Cell adhesion</keyword>
<dbReference type="InterPro" id="IPR036723">
    <property type="entry name" value="Alpha-catenin/vinculin-like_sf"/>
</dbReference>
<dbReference type="PANTHER" id="PTHR18914:SF24">
    <property type="entry name" value="CATENIN ALPHA-1"/>
    <property type="match status" value="1"/>
</dbReference>
<dbReference type="InterPro" id="IPR001033">
    <property type="entry name" value="Alpha_catenin"/>
</dbReference>
<dbReference type="Ensembl" id="ENSSTUT00000087151.1">
    <property type="protein sequence ID" value="ENSSTUP00000081901.1"/>
    <property type="gene ID" value="ENSSTUG00000035320.1"/>
</dbReference>
<evidence type="ECO:0000313" key="15">
    <source>
        <dbReference type="Ensembl" id="ENSSTUP00000081901.1"/>
    </source>
</evidence>
<dbReference type="InterPro" id="IPR006077">
    <property type="entry name" value="Vinculin/catenin"/>
</dbReference>
<evidence type="ECO:0000313" key="16">
    <source>
        <dbReference type="Proteomes" id="UP000472277"/>
    </source>
</evidence>
<dbReference type="GO" id="GO:0051015">
    <property type="term" value="F:actin filament binding"/>
    <property type="evidence" value="ECO:0007669"/>
    <property type="project" value="InterPro"/>
</dbReference>
<gene>
    <name evidence="15" type="primary">LOC115166529</name>
</gene>
<evidence type="ECO:0000256" key="3">
    <source>
        <dbReference type="ARBA" id="ARBA00004413"/>
    </source>
</evidence>
<dbReference type="FunFam" id="1.20.120.230:FF:000008">
    <property type="entry name" value="Catenin alpha 1"/>
    <property type="match status" value="1"/>
</dbReference>
<dbReference type="GO" id="GO:0016342">
    <property type="term" value="C:catenin complex"/>
    <property type="evidence" value="ECO:0007669"/>
    <property type="project" value="TreeGrafter"/>
</dbReference>
<accession>A0A674CFD2</accession>
<dbReference type="Gene3D" id="6.10.250.2510">
    <property type="match status" value="1"/>
</dbReference>
<dbReference type="GO" id="GO:0098609">
    <property type="term" value="P:cell-cell adhesion"/>
    <property type="evidence" value="ECO:0007669"/>
    <property type="project" value="TreeGrafter"/>
</dbReference>
<reference evidence="15" key="2">
    <citation type="submission" date="2025-09" db="UniProtKB">
        <authorList>
            <consortium name="Ensembl"/>
        </authorList>
    </citation>
    <scope>IDENTIFICATION</scope>
</reference>
<keyword evidence="12" id="KW-0539">Nucleus</keyword>
<evidence type="ECO:0000256" key="8">
    <source>
        <dbReference type="ARBA" id="ARBA00022889"/>
    </source>
</evidence>
<keyword evidence="6" id="KW-1003">Cell membrane</keyword>
<evidence type="ECO:0000256" key="4">
    <source>
        <dbReference type="ARBA" id="ARBA00004536"/>
    </source>
</evidence>
<dbReference type="FunFam" id="1.20.120.230:FF:000007">
    <property type="entry name" value="Catenin alpha 1"/>
    <property type="match status" value="1"/>
</dbReference>
<evidence type="ECO:0000256" key="11">
    <source>
        <dbReference type="ARBA" id="ARBA00023212"/>
    </source>
</evidence>
<dbReference type="Proteomes" id="UP000472277">
    <property type="component" value="Chromosome 3"/>
</dbReference>
<dbReference type="PRINTS" id="PR00805">
    <property type="entry name" value="ALPHACATENIN"/>
</dbReference>
<dbReference type="GO" id="GO:0045296">
    <property type="term" value="F:cadherin binding"/>
    <property type="evidence" value="ECO:0007669"/>
    <property type="project" value="InterPro"/>
</dbReference>
<evidence type="ECO:0000256" key="6">
    <source>
        <dbReference type="ARBA" id="ARBA00022475"/>
    </source>
</evidence>
<sequence>MTAINTANINFKWDPKSLEIRTLAVERLLEPLVTQVTTLVNSSNKGPSNKKKGRSKKAHVLAASVETATLNFLDKGEKIAKESQFLKDELTAAVEDVRKQGESMKQASGEFAEDPCSSVKRGNMVRAARALLSAVTHLLVLADMSDVYKLLLQLKLVEENLVKVRNAGTEQDLGIQYKALKPEVDKLNMMAAKRQQELKDVHHKDQMAAARGVLQRNIPMLYTASRACLQHPDVAAYKANRDLIYKQLQHAVSGISNAAQATASDDAAFNHPAGGGELAYALNNFDKQIIVDPLAFSEERFRPSLEERLESIISGAALMADSSCTRDDRRERIVAECNSVRQALQDLLSEYMGNAGKKDKSDALNTAIDRMTKKTRDLRRQLRKAVMDHVSDSFLETNVPLLVLIEAAKNGNEKEVKEYAQVFREHANKLIEVANLACSISNNEEGVKLVRMAASQLETLCPQVINAALALAAKPNSKVAQDNMDLFKDSWEKQVRVLTDAVDDITSIDDFLCVSENHILEDVNKCVIALQEKDVDGLDRTAGAIRGRAARVVHVVTCEMDNYEPGVYTEKVLEATKLLTNTVMPRFTEQVEAAVEALSANPTLPVDENEFIDASRLVYDGVRDIRKAVLMIRVSVHTRHYVVHYLMSPNCHLLHCCHNHVSLRAIMAQLPQEQKAKIAEQVASFQEEKSKLDAEVSKWDDSGNDIIVLAKQMCMIMMEMTDFTRGKGPLKNTSDVISAAKKIAEAGSRMDKLGRTIADQCPDSACKQDLLAYLQRIALYCHQLNICSKVKAEVQNLGGELVVSGVDSAMSLIQAAKNLMNTVVSTVKASYVASTKYQKSMAMQSLNMPAISWKMKAPEKKPLVKREKQEDGSNNKVKRSSQKKHINPVQALSEFKAMDSI</sequence>
<dbReference type="FunFam" id="1.20.120.230:FF:000006">
    <property type="entry name" value="Catenin alpha 1"/>
    <property type="match status" value="1"/>
</dbReference>
<protein>
    <recommendedName>
        <fullName evidence="13">Catenin alpha-1</fullName>
    </recommendedName>
</protein>
<evidence type="ECO:0000256" key="10">
    <source>
        <dbReference type="ARBA" id="ARBA00023136"/>
    </source>
</evidence>
<dbReference type="FunFam" id="1.20.120.230:FF:000012">
    <property type="entry name" value="Catenin alpha-2 isoform 1"/>
    <property type="match status" value="1"/>
</dbReference>
<evidence type="ECO:0000256" key="2">
    <source>
        <dbReference type="ARBA" id="ARBA00004245"/>
    </source>
</evidence>
<keyword evidence="11" id="KW-0206">Cytoskeleton</keyword>
<keyword evidence="9" id="KW-0965">Cell junction</keyword>
<comment type="similarity">
    <text evidence="5">Belongs to the vinculin/alpha-catenin family.</text>
</comment>
<dbReference type="GO" id="GO:0015629">
    <property type="term" value="C:actin cytoskeleton"/>
    <property type="evidence" value="ECO:0007669"/>
    <property type="project" value="InterPro"/>
</dbReference>
<dbReference type="InterPro" id="IPR000633">
    <property type="entry name" value="Vinculin_CS"/>
</dbReference>
<evidence type="ECO:0000256" key="7">
    <source>
        <dbReference type="ARBA" id="ARBA00022490"/>
    </source>
</evidence>
<dbReference type="Gene3D" id="1.20.120.230">
    <property type="entry name" value="Alpha-catenin/vinculin-like"/>
    <property type="match status" value="5"/>
</dbReference>
<dbReference type="PROSITE" id="PS00663">
    <property type="entry name" value="VINCULIN_1"/>
    <property type="match status" value="1"/>
</dbReference>
<dbReference type="FunFam" id="1.20.120.230:FF:000011">
    <property type="entry name" value="Catenin alpha 1"/>
    <property type="match status" value="1"/>
</dbReference>
<name>A0A674CFD2_SALTR</name>
<evidence type="ECO:0000256" key="5">
    <source>
        <dbReference type="ARBA" id="ARBA00008376"/>
    </source>
</evidence>
<evidence type="ECO:0000256" key="9">
    <source>
        <dbReference type="ARBA" id="ARBA00022949"/>
    </source>
</evidence>
<feature type="region of interest" description="Disordered" evidence="14">
    <location>
        <begin position="857"/>
        <end position="901"/>
    </location>
</feature>
<dbReference type="PANTHER" id="PTHR18914">
    <property type="entry name" value="ALPHA CATENIN"/>
    <property type="match status" value="1"/>
</dbReference>
<dbReference type="GO" id="GO:0008013">
    <property type="term" value="F:beta-catenin binding"/>
    <property type="evidence" value="ECO:0007669"/>
    <property type="project" value="TreeGrafter"/>
</dbReference>
<keyword evidence="16" id="KW-1185">Reference proteome</keyword>
<evidence type="ECO:0000256" key="1">
    <source>
        <dbReference type="ARBA" id="ARBA00004123"/>
    </source>
</evidence>
<organism evidence="15 16">
    <name type="scientific">Salmo trutta</name>
    <name type="common">Brown trout</name>
    <dbReference type="NCBI Taxonomy" id="8032"/>
    <lineage>
        <taxon>Eukaryota</taxon>
        <taxon>Metazoa</taxon>
        <taxon>Chordata</taxon>
        <taxon>Craniata</taxon>
        <taxon>Vertebrata</taxon>
        <taxon>Euteleostomi</taxon>
        <taxon>Actinopterygii</taxon>
        <taxon>Neopterygii</taxon>
        <taxon>Teleostei</taxon>
        <taxon>Protacanthopterygii</taxon>
        <taxon>Salmoniformes</taxon>
        <taxon>Salmonidae</taxon>
        <taxon>Salmoninae</taxon>
        <taxon>Salmo</taxon>
    </lineage>
</organism>
<dbReference type="AlphaFoldDB" id="A0A674CFD2"/>
<evidence type="ECO:0000256" key="14">
    <source>
        <dbReference type="SAM" id="MobiDB-lite"/>
    </source>
</evidence>
<keyword evidence="10" id="KW-0472">Membrane</keyword>
<keyword evidence="7" id="KW-0963">Cytoplasm</keyword>
<feature type="compositionally biased region" description="Basic and acidic residues" evidence="14">
    <location>
        <begin position="857"/>
        <end position="873"/>
    </location>
</feature>
<dbReference type="GO" id="GO:0005912">
    <property type="term" value="C:adherens junction"/>
    <property type="evidence" value="ECO:0007669"/>
    <property type="project" value="UniProtKB-SubCell"/>
</dbReference>
<dbReference type="Pfam" id="PF01044">
    <property type="entry name" value="Vinculin"/>
    <property type="match status" value="1"/>
</dbReference>
<dbReference type="GeneTree" id="ENSGT01030000234543"/>